<name>A0A4T3F607_9SPHN</name>
<dbReference type="EMBL" id="SSHH01000001">
    <property type="protein sequence ID" value="TIX51072.1"/>
    <property type="molecule type" value="Genomic_DNA"/>
</dbReference>
<sequence length="204" mass="21752">MRCCNSRAIRSILSDRPPLRPEGDYPMRRLPLILAMALSLVAAPALAQERMSGPVFTKFGSWRPVENNIPVPADGEIKAIFDIVRAAEPGQVNGRIDSAARFVNLLVHAGVPEENVKLAIVLHGPSIRDVTHDAAYGAANDGASNASAAAIAEMIAHGVQFYVCGQSALSQGITAEDLLPGVLMTYSQTVTTALLHQQGYQNIP</sequence>
<dbReference type="InterPro" id="IPR003787">
    <property type="entry name" value="Sulphur_relay_DsrE/F-like"/>
</dbReference>
<dbReference type="Gene3D" id="3.40.1260.10">
    <property type="entry name" value="DsrEFH-like"/>
    <property type="match status" value="1"/>
</dbReference>
<comment type="caution">
    <text evidence="1">The sequence shown here is derived from an EMBL/GenBank/DDBJ whole genome shotgun (WGS) entry which is preliminary data.</text>
</comment>
<dbReference type="InterPro" id="IPR027396">
    <property type="entry name" value="DsrEFH-like"/>
</dbReference>
<keyword evidence="2" id="KW-1185">Reference proteome</keyword>
<reference evidence="1 2" key="1">
    <citation type="submission" date="2019-04" db="EMBL/GenBank/DDBJ databases">
        <title>Altererythrobacter aquimixticola sp. nov., isolated from sediment of junction between the ocean and a freshwater spring.</title>
        <authorList>
            <person name="Yoon J.-H."/>
        </authorList>
    </citation>
    <scope>NUCLEOTIDE SEQUENCE [LARGE SCALE GENOMIC DNA]</scope>
    <source>
        <strain evidence="1 2">SSKS-13</strain>
    </source>
</reference>
<dbReference type="OrthoDB" id="7206705at2"/>
<proteinExistence type="predicted"/>
<dbReference type="PANTHER" id="PTHR37691:SF1">
    <property type="entry name" value="BLR3518 PROTEIN"/>
    <property type="match status" value="1"/>
</dbReference>
<dbReference type="PANTHER" id="PTHR37691">
    <property type="entry name" value="BLR3518 PROTEIN"/>
    <property type="match status" value="1"/>
</dbReference>
<evidence type="ECO:0000313" key="2">
    <source>
        <dbReference type="Proteomes" id="UP000309389"/>
    </source>
</evidence>
<accession>A0A4T3F607</accession>
<dbReference type="Pfam" id="PF02635">
    <property type="entry name" value="DsrE"/>
    <property type="match status" value="1"/>
</dbReference>
<evidence type="ECO:0000313" key="1">
    <source>
        <dbReference type="EMBL" id="TIX51072.1"/>
    </source>
</evidence>
<gene>
    <name evidence="1" type="ORF">E5222_00880</name>
</gene>
<dbReference type="SUPFAM" id="SSF75169">
    <property type="entry name" value="DsrEFH-like"/>
    <property type="match status" value="1"/>
</dbReference>
<dbReference type="AlphaFoldDB" id="A0A4T3F607"/>
<dbReference type="Proteomes" id="UP000309389">
    <property type="component" value="Unassembled WGS sequence"/>
</dbReference>
<protein>
    <submittedName>
        <fullName evidence="1">Uncharacterized protein</fullName>
    </submittedName>
</protein>
<organism evidence="1 2">
    <name type="scientific">Alteraurantiacibacter aquimixticola</name>
    <dbReference type="NCBI Taxonomy" id="2489173"/>
    <lineage>
        <taxon>Bacteria</taxon>
        <taxon>Pseudomonadati</taxon>
        <taxon>Pseudomonadota</taxon>
        <taxon>Alphaproteobacteria</taxon>
        <taxon>Sphingomonadales</taxon>
        <taxon>Erythrobacteraceae</taxon>
        <taxon>Alteraurantiacibacter</taxon>
    </lineage>
</organism>